<dbReference type="Proteomes" id="UP000011560">
    <property type="component" value="Unassembled WGS sequence"/>
</dbReference>
<keyword evidence="3" id="KW-1185">Reference proteome</keyword>
<dbReference type="Pfam" id="PF07993">
    <property type="entry name" value="NAD_binding_4"/>
    <property type="match status" value="1"/>
</dbReference>
<dbReference type="PANTHER" id="PTHR11011">
    <property type="entry name" value="MALE STERILITY PROTEIN 2-RELATED"/>
    <property type="match status" value="1"/>
</dbReference>
<evidence type="ECO:0000313" key="3">
    <source>
        <dbReference type="Proteomes" id="UP000011560"/>
    </source>
</evidence>
<feature type="domain" description="Thioester reductase (TE)" evidence="1">
    <location>
        <begin position="11"/>
        <end position="258"/>
    </location>
</feature>
<dbReference type="InterPro" id="IPR026055">
    <property type="entry name" value="FAR"/>
</dbReference>
<dbReference type="PATRIC" id="fig|1227490.4.peg.2812"/>
<dbReference type="InterPro" id="IPR013120">
    <property type="entry name" value="FAR_NAD-bd"/>
</dbReference>
<dbReference type="PANTHER" id="PTHR11011:SF45">
    <property type="entry name" value="FATTY ACYL-COA REDUCTASE CG8306-RELATED"/>
    <property type="match status" value="1"/>
</dbReference>
<organism evidence="2 3">
    <name type="scientific">Halovivax asiaticus JCM 14624</name>
    <dbReference type="NCBI Taxonomy" id="1227490"/>
    <lineage>
        <taxon>Archaea</taxon>
        <taxon>Methanobacteriati</taxon>
        <taxon>Methanobacteriota</taxon>
        <taxon>Stenosarchaea group</taxon>
        <taxon>Halobacteria</taxon>
        <taxon>Halobacteriales</taxon>
        <taxon>Natrialbaceae</taxon>
        <taxon>Halovivax</taxon>
    </lineage>
</organism>
<evidence type="ECO:0000259" key="1">
    <source>
        <dbReference type="Pfam" id="PF07993"/>
    </source>
</evidence>
<dbReference type="SUPFAM" id="SSF51735">
    <property type="entry name" value="NAD(P)-binding Rossmann-fold domains"/>
    <property type="match status" value="1"/>
</dbReference>
<dbReference type="RefSeq" id="WP_007703749.1">
    <property type="nucleotide sequence ID" value="NZ_AOIQ01000021.1"/>
</dbReference>
<dbReference type="GO" id="GO:0035336">
    <property type="term" value="P:long-chain fatty-acyl-CoA metabolic process"/>
    <property type="evidence" value="ECO:0007669"/>
    <property type="project" value="TreeGrafter"/>
</dbReference>
<dbReference type="OrthoDB" id="326123at2157"/>
<gene>
    <name evidence="2" type="ORF">C479_13863</name>
</gene>
<dbReference type="EMBL" id="AOIQ01000021">
    <property type="protein sequence ID" value="ELZ08430.1"/>
    <property type="molecule type" value="Genomic_DNA"/>
</dbReference>
<dbReference type="Gene3D" id="3.40.50.720">
    <property type="entry name" value="NAD(P)-binding Rossmann-like Domain"/>
    <property type="match status" value="1"/>
</dbReference>
<evidence type="ECO:0000313" key="2">
    <source>
        <dbReference type="EMBL" id="ELZ08430.1"/>
    </source>
</evidence>
<sequence length="377" mass="41045">MVVVSDLAVFVTGFPGFLGSALVERLLARGDGPIACLVQPHHAEAARDRADEIVAQIDGVGDNEDTAGDDGGDGDQIRLYEGDITDADLGLGDDRDELAGVSEVYHLAAVYDLGVEAALAEAVNVRGTEHVLSFAESVDVERFHYVSTCYVSGRYDGVFTEDHLREGQSFNNHYEETKYRAEVAVQERMAAGLPVTIYRPAIVVGDSRTGETEKFDGPYNLVRLLLAQPRWFSATFSLPNSGDAELNVVPRDFVVDAIAHLSAREDAVGEVYQLCDPAPLSVPRFVDTLAAATDHRTVRLPTPKSVAVGAMEAAGRLGIDTDPYTLDYLDHPTRYACPNTTWALADSDISVPPFESYADRLVSFVREHPDIRDEPMI</sequence>
<dbReference type="InterPro" id="IPR036291">
    <property type="entry name" value="NAD(P)-bd_dom_sf"/>
</dbReference>
<protein>
    <submittedName>
        <fullName evidence="2">Male sterility domain-containing protein</fullName>
    </submittedName>
</protein>
<name>M0BC71_9EURY</name>
<dbReference type="STRING" id="1227490.C479_13863"/>
<dbReference type="AlphaFoldDB" id="M0BC71"/>
<comment type="caution">
    <text evidence="2">The sequence shown here is derived from an EMBL/GenBank/DDBJ whole genome shotgun (WGS) entry which is preliminary data.</text>
</comment>
<proteinExistence type="predicted"/>
<accession>M0BC71</accession>
<reference evidence="2 3" key="1">
    <citation type="journal article" date="2014" name="PLoS Genet.">
        <title>Phylogenetically driven sequencing of extremely halophilic archaea reveals strategies for static and dynamic osmo-response.</title>
        <authorList>
            <person name="Becker E.A."/>
            <person name="Seitzer P.M."/>
            <person name="Tritt A."/>
            <person name="Larsen D."/>
            <person name="Krusor M."/>
            <person name="Yao A.I."/>
            <person name="Wu D."/>
            <person name="Madern D."/>
            <person name="Eisen J.A."/>
            <person name="Darling A.E."/>
            <person name="Facciotti M.T."/>
        </authorList>
    </citation>
    <scope>NUCLEOTIDE SEQUENCE [LARGE SCALE GENOMIC DNA]</scope>
    <source>
        <strain evidence="2 3">JCM 14624</strain>
    </source>
</reference>
<dbReference type="CDD" id="cd05263">
    <property type="entry name" value="MupV_like_SDR_e"/>
    <property type="match status" value="1"/>
</dbReference>
<dbReference type="GO" id="GO:0080019">
    <property type="term" value="F:alcohol-forming very long-chain fatty acyl-CoA reductase activity"/>
    <property type="evidence" value="ECO:0007669"/>
    <property type="project" value="InterPro"/>
</dbReference>